<dbReference type="PROSITE" id="PS50943">
    <property type="entry name" value="HTH_CROC1"/>
    <property type="match status" value="1"/>
</dbReference>
<dbReference type="Pfam" id="PF01381">
    <property type="entry name" value="HTH_3"/>
    <property type="match status" value="1"/>
</dbReference>
<dbReference type="STRING" id="561176.SAMN04488561_4718"/>
<sequence>MAAVQRIAVNPRVLAWARETAGLDLATAAARINVRPDRVASWERGDADPTINQLRTMAETYHRPLAALFMSEPVADEQLPTLPDFRSSETRTEVAPSALQKAIMRAHRQRAALREIADELELPPERTVADFTLSPSADPDTSAVALRTALGIDHIPKAVVLRAQDFLRQLIRRAESLNVTIIQVQRVDTKVMRGFSLADGACPVVALNGADSPRGKAFTLLHELAHVGFRSSGLCDLQQEGDAEVERACDRVAASVLMPRPTFLSVLGGLRGSALTIDIARALGNDFGASGEAAVVRMIDLGRASWEDYRRLKPEFEAAYRAYKVQEKVERAGKDSPIFYQLKARDLGRRFVHQVLEAYNDDLLSSRDLAQLLEVTYDKVPKLASVVGEDLS</sequence>
<accession>A0A1H5PP64</accession>
<dbReference type="InterPro" id="IPR001387">
    <property type="entry name" value="Cro/C1-type_HTH"/>
</dbReference>
<protein>
    <submittedName>
        <fullName evidence="3">Zn-dependent peptidase ImmA, M78 family</fullName>
    </submittedName>
</protein>
<organism evidence="3 4">
    <name type="scientific">Jiangella alba</name>
    <dbReference type="NCBI Taxonomy" id="561176"/>
    <lineage>
        <taxon>Bacteria</taxon>
        <taxon>Bacillati</taxon>
        <taxon>Actinomycetota</taxon>
        <taxon>Actinomycetes</taxon>
        <taxon>Jiangellales</taxon>
        <taxon>Jiangellaceae</taxon>
        <taxon>Jiangella</taxon>
    </lineage>
</organism>
<dbReference type="PANTHER" id="PTHR43236:SF2">
    <property type="entry name" value="BLL0069 PROTEIN"/>
    <property type="match status" value="1"/>
</dbReference>
<dbReference type="SMART" id="SM00530">
    <property type="entry name" value="HTH_XRE"/>
    <property type="match status" value="1"/>
</dbReference>
<dbReference type="RefSeq" id="WP_069109391.1">
    <property type="nucleotide sequence ID" value="NZ_FNUC01000004.1"/>
</dbReference>
<feature type="domain" description="HTH cro/C1-type" evidence="2">
    <location>
        <begin position="17"/>
        <end position="68"/>
    </location>
</feature>
<dbReference type="SUPFAM" id="SSF47413">
    <property type="entry name" value="lambda repressor-like DNA-binding domains"/>
    <property type="match status" value="1"/>
</dbReference>
<dbReference type="AlphaFoldDB" id="A0A1H5PP64"/>
<dbReference type="InterPro" id="IPR010359">
    <property type="entry name" value="IrrE_HExxH"/>
</dbReference>
<reference evidence="4" key="1">
    <citation type="submission" date="2016-10" db="EMBL/GenBank/DDBJ databases">
        <authorList>
            <person name="Varghese N."/>
            <person name="Submissions S."/>
        </authorList>
    </citation>
    <scope>NUCLEOTIDE SEQUENCE [LARGE SCALE GENOMIC DNA]</scope>
    <source>
        <strain evidence="4">DSM 45237</strain>
    </source>
</reference>
<dbReference type="InterPro" id="IPR052345">
    <property type="entry name" value="Rad_response_metalloprotease"/>
</dbReference>
<dbReference type="GO" id="GO:0003677">
    <property type="term" value="F:DNA binding"/>
    <property type="evidence" value="ECO:0007669"/>
    <property type="project" value="InterPro"/>
</dbReference>
<comment type="similarity">
    <text evidence="1">Belongs to the short-chain fatty acyl-CoA assimilation regulator (ScfR) family.</text>
</comment>
<evidence type="ECO:0000313" key="4">
    <source>
        <dbReference type="Proteomes" id="UP000181980"/>
    </source>
</evidence>
<name>A0A1H5PP64_9ACTN</name>
<dbReference type="Gene3D" id="1.10.260.40">
    <property type="entry name" value="lambda repressor-like DNA-binding domains"/>
    <property type="match status" value="1"/>
</dbReference>
<keyword evidence="4" id="KW-1185">Reference proteome</keyword>
<dbReference type="Gene3D" id="1.10.10.2910">
    <property type="match status" value="1"/>
</dbReference>
<dbReference type="CDD" id="cd00093">
    <property type="entry name" value="HTH_XRE"/>
    <property type="match status" value="1"/>
</dbReference>
<dbReference type="Proteomes" id="UP000181980">
    <property type="component" value="Unassembled WGS sequence"/>
</dbReference>
<dbReference type="Pfam" id="PF06114">
    <property type="entry name" value="Peptidase_M78"/>
    <property type="match status" value="1"/>
</dbReference>
<evidence type="ECO:0000259" key="2">
    <source>
        <dbReference type="PROSITE" id="PS50943"/>
    </source>
</evidence>
<dbReference type="OrthoDB" id="9796786at2"/>
<evidence type="ECO:0000313" key="3">
    <source>
        <dbReference type="EMBL" id="SEF14737.1"/>
    </source>
</evidence>
<dbReference type="InterPro" id="IPR010982">
    <property type="entry name" value="Lambda_DNA-bd_dom_sf"/>
</dbReference>
<evidence type="ECO:0000256" key="1">
    <source>
        <dbReference type="ARBA" id="ARBA00007227"/>
    </source>
</evidence>
<dbReference type="EMBL" id="FNUC01000004">
    <property type="protein sequence ID" value="SEF14737.1"/>
    <property type="molecule type" value="Genomic_DNA"/>
</dbReference>
<dbReference type="PANTHER" id="PTHR43236">
    <property type="entry name" value="ANTITOXIN HIGA1"/>
    <property type="match status" value="1"/>
</dbReference>
<gene>
    <name evidence="3" type="ORF">SAMN04488561_4718</name>
</gene>
<proteinExistence type="inferred from homology"/>